<dbReference type="EMBL" id="KT151660">
    <property type="protein sequence ID" value="ALP44916.1"/>
    <property type="molecule type" value="Genomic_DNA"/>
</dbReference>
<accession>A0A0H4JYI4</accession>
<keyword evidence="1" id="KW-0255">Endonuclease</keyword>
<dbReference type="REBASE" id="115746">
    <property type="entry name" value="Vch216ORF2955P"/>
</dbReference>
<gene>
    <name evidence="1" type="primary">bstXI</name>
</gene>
<keyword evidence="1" id="KW-0378">Hydrolase</keyword>
<protein>
    <submittedName>
        <fullName evidence="1">BstXI restriction endonuclease</fullName>
    </submittedName>
</protein>
<dbReference type="GO" id="GO:0004519">
    <property type="term" value="F:endonuclease activity"/>
    <property type="evidence" value="ECO:0007669"/>
    <property type="project" value="UniProtKB-KW"/>
</dbReference>
<name>A0A0H4JYI4_VIBCL</name>
<dbReference type="EMBL" id="KT151663">
    <property type="protein sequence ID" value="ALP45197.1"/>
    <property type="molecule type" value="Genomic_DNA"/>
</dbReference>
<dbReference type="PATRIC" id="fig|666.1992.peg.564"/>
<organism evidence="1">
    <name type="scientific">Vibrio cholerae</name>
    <dbReference type="NCBI Taxonomy" id="666"/>
    <lineage>
        <taxon>Bacteria</taxon>
        <taxon>Pseudomonadati</taxon>
        <taxon>Pseudomonadota</taxon>
        <taxon>Gammaproteobacteria</taxon>
        <taxon>Vibrionales</taxon>
        <taxon>Vibrionaceae</taxon>
        <taxon>Vibrio</taxon>
    </lineage>
</organism>
<keyword evidence="1" id="KW-0540">Nuclease</keyword>
<dbReference type="AlphaFoldDB" id="A0A0H4JYI4"/>
<sequence length="384" mass="43545">MIGLCQKGSCRKLIGHTGKCDPWPTNCWSFLEEKDKKKLSKAGYATPRGGKKGAYQNHVYRNNKVIIPFEKINVIDTSNYEDGYIVRLYPDQAFISSGILSEINLPDGEPLVIGENAFVLYRSHQSFDEFPPLDEWSVRHLEDKNGNIVEKRSSEVLDKGHYILRLPKVGGGKKIIKNEVIEGPPQGIFAPEYANKETNFLSQASLAWQIIHTSSSPYTASQALHLKLILDECSLSDGVHYNYLGMMKGNITTCPLCLKRISYDELHSHINLENEESLLNSGLIVDGTNRSTTVNLFHMIPLEYERLHHNHIYVSWGHATCNTKLGQRRCYSLAEVKEMDIKVAKLIGDSIETFGWISDDDKMIRSPNGAVWIRISEELYIERD</sequence>
<dbReference type="REBASE" id="593044">
    <property type="entry name" value="VchSXTORFBP"/>
</dbReference>
<evidence type="ECO:0000313" key="1">
    <source>
        <dbReference type="EMBL" id="ALP44916.1"/>
    </source>
</evidence>
<proteinExistence type="predicted"/>
<dbReference type="RefSeq" id="WP_000579643.1">
    <property type="nucleotide sequence ID" value="NZ_JACYRZ010000008.1"/>
</dbReference>
<evidence type="ECO:0000313" key="2">
    <source>
        <dbReference type="EMBL" id="ALP45197.1"/>
    </source>
</evidence>
<reference evidence="1" key="1">
    <citation type="journal article" date="2016" name="Sci. Rep.">
        <title>Variations in SXT elements in epidemic Vibrio cholerae O1 El Tor strains in China.</title>
        <authorList>
            <person name="Wang R."/>
            <person name="Yu D."/>
            <person name="Yue J."/>
            <person name="Kan B."/>
        </authorList>
    </citation>
    <scope>NUCLEOTIDE SEQUENCE</scope>
    <source>
        <strain evidence="2">AHV1003</strain>
        <strain evidence="1">ICDC-2255</strain>
    </source>
</reference>